<protein>
    <submittedName>
        <fullName evidence="3">Membrane protein</fullName>
    </submittedName>
</protein>
<feature type="transmembrane region" description="Helical" evidence="2">
    <location>
        <begin position="227"/>
        <end position="249"/>
    </location>
</feature>
<evidence type="ECO:0000256" key="2">
    <source>
        <dbReference type="SAM" id="Phobius"/>
    </source>
</evidence>
<dbReference type="Pfam" id="PF09490">
    <property type="entry name" value="CbtA"/>
    <property type="match status" value="1"/>
</dbReference>
<dbReference type="RefSeq" id="WP_061168363.1">
    <property type="nucleotide sequence ID" value="NZ_FCOA02000009.1"/>
</dbReference>
<sequence>MIRTLLIRGMIAGLVAGLIGFGFARAFGEPSVARAIAFEASHEHAEPAHEHEHEHADAAANAAHSHDHGDEELVSRDTQAGLGLLTGVAVFGTALGGLFSLVFAFAYGRLGALHARGTSAVLALLGFVSVAVVPFLKYPPNPPAVGNPETIGPRTALFFGMVAISIVAAVFAVRLQRTLQARHGGWNASLIAGAAYIVVIAIAQVTLPRVDEVPADFSASLLWNFRLAAIGIQALIWTTLGLVFGALAARELERPVVRRMAAA</sequence>
<dbReference type="OrthoDB" id="6851830at2"/>
<dbReference type="Proteomes" id="UP000054851">
    <property type="component" value="Unassembled WGS sequence"/>
</dbReference>
<dbReference type="AlphaFoldDB" id="A0A158B4T9"/>
<keyword evidence="2" id="KW-0472">Membrane</keyword>
<feature type="transmembrane region" description="Helical" evidence="2">
    <location>
        <begin position="82"/>
        <end position="107"/>
    </location>
</feature>
<dbReference type="STRING" id="1777140.AWB79_03181"/>
<reference evidence="3" key="1">
    <citation type="submission" date="2016-01" db="EMBL/GenBank/DDBJ databases">
        <authorList>
            <person name="Peeters C."/>
        </authorList>
    </citation>
    <scope>NUCLEOTIDE SEQUENCE</scope>
    <source>
        <strain evidence="3">LMG 29322</strain>
    </source>
</reference>
<evidence type="ECO:0000256" key="1">
    <source>
        <dbReference type="SAM" id="MobiDB-lite"/>
    </source>
</evidence>
<feature type="transmembrane region" description="Helical" evidence="2">
    <location>
        <begin position="156"/>
        <end position="173"/>
    </location>
</feature>
<keyword evidence="4" id="KW-1185">Reference proteome</keyword>
<gene>
    <name evidence="3" type="ORF">AWB79_03181</name>
</gene>
<name>A0A158B4T9_9BURK</name>
<feature type="transmembrane region" description="Helical" evidence="2">
    <location>
        <begin position="119"/>
        <end position="136"/>
    </location>
</feature>
<feature type="transmembrane region" description="Helical" evidence="2">
    <location>
        <begin position="185"/>
        <end position="207"/>
    </location>
</feature>
<comment type="caution">
    <text evidence="3">The sequence shown here is derived from an EMBL/GenBank/DDBJ whole genome shotgun (WGS) entry which is preliminary data.</text>
</comment>
<feature type="region of interest" description="Disordered" evidence="1">
    <location>
        <begin position="43"/>
        <end position="72"/>
    </location>
</feature>
<proteinExistence type="predicted"/>
<accession>A0A158B4T9</accession>
<keyword evidence="2" id="KW-1133">Transmembrane helix</keyword>
<keyword evidence="2" id="KW-0812">Transmembrane</keyword>
<evidence type="ECO:0000313" key="4">
    <source>
        <dbReference type="Proteomes" id="UP000054851"/>
    </source>
</evidence>
<feature type="compositionally biased region" description="Basic and acidic residues" evidence="1">
    <location>
        <begin position="43"/>
        <end position="57"/>
    </location>
</feature>
<organism evidence="3 4">
    <name type="scientific">Caballeronia hypogeia</name>
    <dbReference type="NCBI Taxonomy" id="1777140"/>
    <lineage>
        <taxon>Bacteria</taxon>
        <taxon>Pseudomonadati</taxon>
        <taxon>Pseudomonadota</taxon>
        <taxon>Betaproteobacteria</taxon>
        <taxon>Burkholderiales</taxon>
        <taxon>Burkholderiaceae</taxon>
        <taxon>Caballeronia</taxon>
    </lineage>
</organism>
<dbReference type="InterPro" id="IPR012666">
    <property type="entry name" value="CbtA_put"/>
</dbReference>
<dbReference type="EMBL" id="FCOA02000009">
    <property type="protein sequence ID" value="SAK65075.1"/>
    <property type="molecule type" value="Genomic_DNA"/>
</dbReference>
<evidence type="ECO:0000313" key="3">
    <source>
        <dbReference type="EMBL" id="SAK65075.1"/>
    </source>
</evidence>